<sequence>MSVGVVQPVVLCPSGVHLLQHYNTHRSGFISPGGLRVFSIKGNVLSAQAMIGLGEQNALGGLSSRPDWLGGASVIPPLQESSGGFLIQFYLRWKLLIGLMRNRRAQPTLPTFPNWFWPVRKQRQSPKPHSPAETD</sequence>
<comment type="caution">
    <text evidence="1">The sequence shown here is derived from an EMBL/GenBank/DDBJ whole genome shotgun (WGS) entry which is preliminary data.</text>
</comment>
<proteinExistence type="predicted"/>
<organism evidence="1 2">
    <name type="scientific">Xenoophorus captivus</name>
    <dbReference type="NCBI Taxonomy" id="1517983"/>
    <lineage>
        <taxon>Eukaryota</taxon>
        <taxon>Metazoa</taxon>
        <taxon>Chordata</taxon>
        <taxon>Craniata</taxon>
        <taxon>Vertebrata</taxon>
        <taxon>Euteleostomi</taxon>
        <taxon>Actinopterygii</taxon>
        <taxon>Neopterygii</taxon>
        <taxon>Teleostei</taxon>
        <taxon>Neoteleostei</taxon>
        <taxon>Acanthomorphata</taxon>
        <taxon>Ovalentaria</taxon>
        <taxon>Atherinomorphae</taxon>
        <taxon>Cyprinodontiformes</taxon>
        <taxon>Goodeidae</taxon>
        <taxon>Xenoophorus</taxon>
    </lineage>
</organism>
<evidence type="ECO:0000313" key="1">
    <source>
        <dbReference type="EMBL" id="MEQ2218205.1"/>
    </source>
</evidence>
<gene>
    <name evidence="1" type="ORF">XENOCAPTIV_031001</name>
</gene>
<dbReference type="Proteomes" id="UP001434883">
    <property type="component" value="Unassembled WGS sequence"/>
</dbReference>
<accession>A0ABV0SCC9</accession>
<protein>
    <submittedName>
        <fullName evidence="1">Uncharacterized protein</fullName>
    </submittedName>
</protein>
<evidence type="ECO:0000313" key="2">
    <source>
        <dbReference type="Proteomes" id="UP001434883"/>
    </source>
</evidence>
<dbReference type="EMBL" id="JAHRIN010076614">
    <property type="protein sequence ID" value="MEQ2218205.1"/>
    <property type="molecule type" value="Genomic_DNA"/>
</dbReference>
<keyword evidence="2" id="KW-1185">Reference proteome</keyword>
<name>A0ABV0SCC9_9TELE</name>
<reference evidence="1 2" key="1">
    <citation type="submission" date="2021-06" db="EMBL/GenBank/DDBJ databases">
        <authorList>
            <person name="Palmer J.M."/>
        </authorList>
    </citation>
    <scope>NUCLEOTIDE SEQUENCE [LARGE SCALE GENOMIC DNA]</scope>
    <source>
        <strain evidence="1 2">XC_2019</strain>
        <tissue evidence="1">Muscle</tissue>
    </source>
</reference>